<proteinExistence type="predicted"/>
<name>A0A5W7S0V9_SALET</name>
<dbReference type="AlphaFoldDB" id="A0A5W7S0V9"/>
<reference evidence="1" key="1">
    <citation type="submission" date="2018-07" db="EMBL/GenBank/DDBJ databases">
        <authorList>
            <person name="Ashton P.M."/>
            <person name="Dallman T."/>
            <person name="Nair S."/>
            <person name="De Pinna E."/>
            <person name="Peters T."/>
            <person name="Grant K."/>
        </authorList>
    </citation>
    <scope>NUCLEOTIDE SEQUENCE</scope>
    <source>
        <strain evidence="1">242348</strain>
    </source>
</reference>
<protein>
    <submittedName>
        <fullName evidence="1">Uncharacterized protein</fullName>
    </submittedName>
</protein>
<comment type="caution">
    <text evidence="1">The sequence shown here is derived from an EMBL/GenBank/DDBJ whole genome shotgun (WGS) entry which is preliminary data.</text>
</comment>
<organism evidence="1">
    <name type="scientific">Salmonella enterica subsp. enterica serovar Kintambo</name>
    <dbReference type="NCBI Taxonomy" id="1192730"/>
    <lineage>
        <taxon>Bacteria</taxon>
        <taxon>Pseudomonadati</taxon>
        <taxon>Pseudomonadota</taxon>
        <taxon>Gammaproteobacteria</taxon>
        <taxon>Enterobacterales</taxon>
        <taxon>Enterobacteriaceae</taxon>
        <taxon>Salmonella</taxon>
    </lineage>
</organism>
<evidence type="ECO:0000313" key="1">
    <source>
        <dbReference type="EMBL" id="EBX8630043.1"/>
    </source>
</evidence>
<dbReference type="EMBL" id="AAHMLI010000034">
    <property type="protein sequence ID" value="EBX8630043.1"/>
    <property type="molecule type" value="Genomic_DNA"/>
</dbReference>
<accession>A0A5W7S0V9</accession>
<sequence>MHRLKVEHELIFDAIEKKLNHSTALDSLIMSYAKLLISNNSIFDDLKYEDLNSVAGLNEKIERFDNIYFDLIDENDHDNAEKYFSLARMCSAVVALHSKHSEKYYDSFYELIHSMKIIRDISEDVLKLLIESV</sequence>
<gene>
    <name evidence="1" type="ORF">DTU03_21425</name>
</gene>